<evidence type="ECO:0000313" key="7">
    <source>
        <dbReference type="EMBL" id="KRG20930.1"/>
    </source>
</evidence>
<evidence type="ECO:0000313" key="8">
    <source>
        <dbReference type="EMBL" id="MCS5710114.1"/>
    </source>
</evidence>
<dbReference type="GO" id="GO:0015920">
    <property type="term" value="P:lipopolysaccharide transport"/>
    <property type="evidence" value="ECO:0007669"/>
    <property type="project" value="InterPro"/>
</dbReference>
<dbReference type="PANTHER" id="PTHR30189">
    <property type="entry name" value="LPS-ASSEMBLY PROTEIN"/>
    <property type="match status" value="1"/>
</dbReference>
<dbReference type="InterPro" id="IPR007543">
    <property type="entry name" value="LptD_C"/>
</dbReference>
<dbReference type="GO" id="GO:0043165">
    <property type="term" value="P:Gram-negative-bacterium-type cell outer membrane assembly"/>
    <property type="evidence" value="ECO:0007669"/>
    <property type="project" value="UniProtKB-UniRule"/>
</dbReference>
<comment type="function">
    <text evidence="4">Together with LptE, is involved in the assembly of lipopolysaccharide (LPS) at the surface of the outer membrane.</text>
</comment>
<reference evidence="8" key="3">
    <citation type="submission" date="2021-06" db="EMBL/GenBank/DDBJ databases">
        <title>Genomic Description and Analysis of Intracellular Bacteria, Candidatus Berkiella cookevillensis and Candidatus Berkiella aquae.</title>
        <authorList>
            <person name="Kidane D.T."/>
            <person name="Mehari Y.T."/>
            <person name="Rice F.C."/>
            <person name="Arivett B.A."/>
            <person name="Farone A.L."/>
            <person name="Berk S.G."/>
            <person name="Farone M.B."/>
        </authorList>
    </citation>
    <scope>NUCLEOTIDE SEQUENCE</scope>
    <source>
        <strain evidence="8">HT99</strain>
    </source>
</reference>
<reference evidence="8" key="2">
    <citation type="journal article" date="2016" name="Genome Announc.">
        <title>Draft Genome Sequences of Two Novel Amoeba-Resistant Intranuclear Bacteria, 'Candidatus Berkiella cookevillensis' and 'Candidatus Berkiella aquae'.</title>
        <authorList>
            <person name="Mehari Y.T."/>
            <person name="Arivett B.A."/>
            <person name="Farone A.L."/>
            <person name="Gunderson J.H."/>
            <person name="Farone M.B."/>
        </authorList>
    </citation>
    <scope>NUCLEOTIDE SEQUENCE</scope>
    <source>
        <strain evidence="8">HT99</strain>
    </source>
</reference>
<keyword evidence="1 4" id="KW-0732">Signal</keyword>
<dbReference type="HAMAP" id="MF_01411">
    <property type="entry name" value="LPS_assembly_LptD"/>
    <property type="match status" value="1"/>
</dbReference>
<dbReference type="PANTHER" id="PTHR30189:SF1">
    <property type="entry name" value="LPS-ASSEMBLY PROTEIN LPTD"/>
    <property type="match status" value="1"/>
</dbReference>
<evidence type="ECO:0000256" key="4">
    <source>
        <dbReference type="HAMAP-Rule" id="MF_01411"/>
    </source>
</evidence>
<dbReference type="OrthoDB" id="9760225at2"/>
<dbReference type="EMBL" id="LKAJ01000007">
    <property type="protein sequence ID" value="KRG20930.1"/>
    <property type="molecule type" value="Genomic_DNA"/>
</dbReference>
<organism evidence="7">
    <name type="scientific">Candidatus Berkiella aquae</name>
    <dbReference type="NCBI Taxonomy" id="295108"/>
    <lineage>
        <taxon>Bacteria</taxon>
        <taxon>Pseudomonadati</taxon>
        <taxon>Pseudomonadota</taxon>
        <taxon>Gammaproteobacteria</taxon>
        <taxon>Candidatus Berkiellales</taxon>
        <taxon>Candidatus Berkiellaceae</taxon>
        <taxon>Candidatus Berkiella</taxon>
    </lineage>
</organism>
<dbReference type="STRING" id="295108.HT99x_01850"/>
<name>A0A0Q9YT94_9GAMM</name>
<keyword evidence="9" id="KW-1185">Reference proteome</keyword>
<dbReference type="GO" id="GO:1990351">
    <property type="term" value="C:transporter complex"/>
    <property type="evidence" value="ECO:0007669"/>
    <property type="project" value="TreeGrafter"/>
</dbReference>
<comment type="subunit">
    <text evidence="4">Component of the lipopolysaccharide transport and assembly complex. Interacts with LptE and LptA.</text>
</comment>
<dbReference type="Gene3D" id="2.60.450.10">
    <property type="entry name" value="Lipopolysaccharide (LPS) transport protein A like domain"/>
    <property type="match status" value="1"/>
</dbReference>
<dbReference type="AlphaFoldDB" id="A0A0Q9YT94"/>
<keyword evidence="3 4" id="KW-0998">Cell outer membrane</keyword>
<evidence type="ECO:0000259" key="5">
    <source>
        <dbReference type="Pfam" id="PF03968"/>
    </source>
</evidence>
<dbReference type="RefSeq" id="WP_075066478.1">
    <property type="nucleotide sequence ID" value="NZ_LKAJ02000001.1"/>
</dbReference>
<comment type="subcellular location">
    <subcellularLocation>
        <location evidence="4">Cell outer membrane</location>
    </subcellularLocation>
</comment>
<proteinExistence type="inferred from homology"/>
<dbReference type="InterPro" id="IPR005653">
    <property type="entry name" value="OstA-like_N"/>
</dbReference>
<keyword evidence="2 4" id="KW-0472">Membrane</keyword>
<comment type="caution">
    <text evidence="7">The sequence shown here is derived from an EMBL/GenBank/DDBJ whole genome shotgun (WGS) entry which is preliminary data.</text>
</comment>
<evidence type="ECO:0000256" key="2">
    <source>
        <dbReference type="ARBA" id="ARBA00023136"/>
    </source>
</evidence>
<dbReference type="Pfam" id="PF04453">
    <property type="entry name" value="LptD"/>
    <property type="match status" value="1"/>
</dbReference>
<evidence type="ECO:0000313" key="9">
    <source>
        <dbReference type="Proteomes" id="UP000051497"/>
    </source>
</evidence>
<feature type="domain" description="LptD C-terminal" evidence="6">
    <location>
        <begin position="321"/>
        <end position="720"/>
    </location>
</feature>
<feature type="domain" description="Organic solvent tolerance-like N-terminal" evidence="5">
    <location>
        <begin position="56"/>
        <end position="188"/>
    </location>
</feature>
<evidence type="ECO:0000256" key="1">
    <source>
        <dbReference type="ARBA" id="ARBA00022729"/>
    </source>
</evidence>
<evidence type="ECO:0000259" key="6">
    <source>
        <dbReference type="Pfam" id="PF04453"/>
    </source>
</evidence>
<protein>
    <recommendedName>
        <fullName evidence="4">LPS-assembly protein LptD</fullName>
    </recommendedName>
</protein>
<dbReference type="InterPro" id="IPR020889">
    <property type="entry name" value="LipoPS_assembly_LptD"/>
</dbReference>
<sequence>MAIGHTKPSSLPFAEEGSDWVEAPGNISLCKGHYLPYETQYVATDDSWLLPVELSANETEFNFDGTSTLRGQVTLKQGQRLLQADEIFVVRSPNAEWEKLIADGHIHYTSPGLNIWGQHAEYLHAEQLFSLEGTSYRWYARHARGHAKHITVQKDEIDLYDATYTTCAPTQNTWELSAKKLTFFPKTGRAVVNHIRFDLNEFPIFYFPYFNYPIDNKRHSGFLFPSYGATSNSGNEIIVPYYWNIAPNYDAVFAGRWLSERGTEAQTKLRYLFGFGEGTLQWHFLPHDRKYSNFSKVNRISPPGGLPNSDPRILGLDGSDSRYAVNYRHTSQFGYHWQLNMIFDQVSDDNYFVDLGNDIQTASTVQLPQQANLSYYGENWTHTFNIEEYQVLQPLSKPINEEIYKRQPQWIFQAVYPEQWLNLTYSLAGETVNFAHKPNLLTRAPVTTGQRLHLRPSLSLPIEGSYFFITPRYQLDWLQYILDLEYEANLKGLPHHPSRTIPLYNVDSGLFFERNFVYQETLFKQTLEPRLYYLYVPYRNQSFYPNFDTGINNFSYSQLFRDNRFSGHDRISDANQISVSLTSRLLPQAGGRELFRGSIGQIFYFQKRRVSLCEELGQDNICHFFEDQHANSEHSDLIAQAEWNPSDTWSGGAFWQLDAESRSTEQAALTVQYQTIDNKIINMNYYWLRHDIGQIDLANGTLGSLRQADISIFWPLNIHWQVLSRWLYNLEKHQTIEVLGGIEYSGCCIAVQLIGSSYRQSNNSFYPQAHASAIFAQIVFKGLSAIGLNNPDGKLKQKIPGYIPLRERQNWIQTGREQLFPPNDISLY</sequence>
<dbReference type="PATRIC" id="fig|1590043.3.peg.1888"/>
<comment type="similarity">
    <text evidence="4">Belongs to the LptD family.</text>
</comment>
<dbReference type="InterPro" id="IPR050218">
    <property type="entry name" value="LptD"/>
</dbReference>
<dbReference type="EMBL" id="LKAJ02000001">
    <property type="protein sequence ID" value="MCS5710114.1"/>
    <property type="molecule type" value="Genomic_DNA"/>
</dbReference>
<dbReference type="Pfam" id="PF03968">
    <property type="entry name" value="LptD_N"/>
    <property type="match status" value="1"/>
</dbReference>
<gene>
    <name evidence="4 7" type="primary">lptD</name>
    <name evidence="8" type="ORF">HT99x_001595</name>
    <name evidence="7" type="ORF">HT99x_01850</name>
</gene>
<reference evidence="7" key="1">
    <citation type="submission" date="2015-09" db="EMBL/GenBank/DDBJ databases">
        <title>Draft Genome Sequences of Two Novel Amoeba-resistant Intranuclear Bacteria, Candidatus Berkiella cookevillensis and Candidatus Berkiella aquae.</title>
        <authorList>
            <person name="Mehari Y.T."/>
            <person name="Arivett B.A."/>
            <person name="Farone A.L."/>
            <person name="Gunderson J.H."/>
            <person name="Farone M.B."/>
        </authorList>
    </citation>
    <scope>NUCLEOTIDE SEQUENCE [LARGE SCALE GENOMIC DNA]</scope>
    <source>
        <strain evidence="7">HT99</strain>
    </source>
</reference>
<evidence type="ECO:0000256" key="3">
    <source>
        <dbReference type="ARBA" id="ARBA00023237"/>
    </source>
</evidence>
<comment type="caution">
    <text evidence="4">Lacks conserved residue(s) required for the propagation of feature annotation.</text>
</comment>
<dbReference type="GO" id="GO:0009279">
    <property type="term" value="C:cell outer membrane"/>
    <property type="evidence" value="ECO:0007669"/>
    <property type="project" value="UniProtKB-SubCell"/>
</dbReference>
<accession>A0A0Q9YT94</accession>
<dbReference type="Proteomes" id="UP000051497">
    <property type="component" value="Unassembled WGS sequence"/>
</dbReference>